<evidence type="ECO:0000256" key="1">
    <source>
        <dbReference type="SAM" id="Phobius"/>
    </source>
</evidence>
<comment type="caution">
    <text evidence="2">The sequence shown here is derived from an EMBL/GenBank/DDBJ whole genome shotgun (WGS) entry which is preliminary data.</text>
</comment>
<evidence type="ECO:0000313" key="2">
    <source>
        <dbReference type="EMBL" id="KAG9469457.1"/>
    </source>
</evidence>
<organism evidence="2 3">
    <name type="scientific">Eleutherodactylus coqui</name>
    <name type="common">Puerto Rican coqui</name>
    <dbReference type="NCBI Taxonomy" id="57060"/>
    <lineage>
        <taxon>Eukaryota</taxon>
        <taxon>Metazoa</taxon>
        <taxon>Chordata</taxon>
        <taxon>Craniata</taxon>
        <taxon>Vertebrata</taxon>
        <taxon>Euteleostomi</taxon>
        <taxon>Amphibia</taxon>
        <taxon>Batrachia</taxon>
        <taxon>Anura</taxon>
        <taxon>Neobatrachia</taxon>
        <taxon>Hyloidea</taxon>
        <taxon>Eleutherodactylidae</taxon>
        <taxon>Eleutherodactylinae</taxon>
        <taxon>Eleutherodactylus</taxon>
        <taxon>Eleutherodactylus</taxon>
    </lineage>
</organism>
<dbReference type="Proteomes" id="UP000770717">
    <property type="component" value="Unassembled WGS sequence"/>
</dbReference>
<accession>A0A8J6EHM7</accession>
<keyword evidence="3" id="KW-1185">Reference proteome</keyword>
<keyword evidence="1" id="KW-1133">Transmembrane helix</keyword>
<proteinExistence type="predicted"/>
<keyword evidence="1" id="KW-0472">Membrane</keyword>
<name>A0A8J6EHM7_ELECQ</name>
<evidence type="ECO:0000313" key="3">
    <source>
        <dbReference type="Proteomes" id="UP000770717"/>
    </source>
</evidence>
<dbReference type="AlphaFoldDB" id="A0A8J6EHM7"/>
<feature type="transmembrane region" description="Helical" evidence="1">
    <location>
        <begin position="55"/>
        <end position="80"/>
    </location>
</feature>
<feature type="transmembrane region" description="Helical" evidence="1">
    <location>
        <begin position="14"/>
        <end position="34"/>
    </location>
</feature>
<dbReference type="EMBL" id="WNTK01000518">
    <property type="protein sequence ID" value="KAG9469457.1"/>
    <property type="molecule type" value="Genomic_DNA"/>
</dbReference>
<keyword evidence="1" id="KW-0812">Transmembrane</keyword>
<gene>
    <name evidence="2" type="ORF">GDO78_020469</name>
</gene>
<reference evidence="2" key="1">
    <citation type="thesis" date="2020" institute="ProQuest LLC" country="789 East Eisenhower Parkway, Ann Arbor, MI, USA">
        <title>Comparative Genomics and Chromosome Evolution.</title>
        <authorList>
            <person name="Mudd A.B."/>
        </authorList>
    </citation>
    <scope>NUCLEOTIDE SEQUENCE</scope>
    <source>
        <strain evidence="2">HN-11 Male</strain>
        <tissue evidence="2">Kidney and liver</tissue>
    </source>
</reference>
<sequence>MFIPVKDMKCLPHYLAGGLLTLVTVSMSSIFPYVAKCTLGRSQSCLFQPCHVSAIFTLVTLLLVRIIMVQIFAGSCWSALYGQQVTLYFSLYTLQMYGL</sequence>
<protein>
    <submittedName>
        <fullName evidence="2">Uncharacterized protein</fullName>
    </submittedName>
</protein>